<dbReference type="EMBL" id="BGPR01036211">
    <property type="protein sequence ID" value="GBO11319.1"/>
    <property type="molecule type" value="Genomic_DNA"/>
</dbReference>
<protein>
    <submittedName>
        <fullName evidence="1">Uncharacterized protein</fullName>
    </submittedName>
</protein>
<keyword evidence="2" id="KW-1185">Reference proteome</keyword>
<gene>
    <name evidence="1" type="ORF">AVEN_228541_1</name>
</gene>
<organism evidence="1 2">
    <name type="scientific">Araneus ventricosus</name>
    <name type="common">Orbweaver spider</name>
    <name type="synonym">Epeira ventricosa</name>
    <dbReference type="NCBI Taxonomy" id="182803"/>
    <lineage>
        <taxon>Eukaryota</taxon>
        <taxon>Metazoa</taxon>
        <taxon>Ecdysozoa</taxon>
        <taxon>Arthropoda</taxon>
        <taxon>Chelicerata</taxon>
        <taxon>Arachnida</taxon>
        <taxon>Araneae</taxon>
        <taxon>Araneomorphae</taxon>
        <taxon>Entelegynae</taxon>
        <taxon>Araneoidea</taxon>
        <taxon>Araneidae</taxon>
        <taxon>Araneus</taxon>
    </lineage>
</organism>
<name>A0A4Y2UE54_ARAVE</name>
<dbReference type="AlphaFoldDB" id="A0A4Y2UE54"/>
<evidence type="ECO:0000313" key="1">
    <source>
        <dbReference type="EMBL" id="GBO11319.1"/>
    </source>
</evidence>
<sequence>MKITDSPVEPFDRFLIHMKAHDVYICHRWLPAKHHTPLWEQIFKRVFNAHSLWEKIITESPIEPFDRFRRFLVHLRRYNDNIGQHWLAEEHHSPLWIEIVKHYFTLHSQWEKNRNRVPN</sequence>
<comment type="caution">
    <text evidence="1">The sequence shown here is derived from an EMBL/GenBank/DDBJ whole genome shotgun (WGS) entry which is preliminary data.</text>
</comment>
<evidence type="ECO:0000313" key="2">
    <source>
        <dbReference type="Proteomes" id="UP000499080"/>
    </source>
</evidence>
<dbReference type="Proteomes" id="UP000499080">
    <property type="component" value="Unassembled WGS sequence"/>
</dbReference>
<accession>A0A4Y2UE54</accession>
<reference evidence="1 2" key="1">
    <citation type="journal article" date="2019" name="Sci. Rep.">
        <title>Orb-weaving spider Araneus ventricosus genome elucidates the spidroin gene catalogue.</title>
        <authorList>
            <person name="Kono N."/>
            <person name="Nakamura H."/>
            <person name="Ohtoshi R."/>
            <person name="Moran D.A.P."/>
            <person name="Shinohara A."/>
            <person name="Yoshida Y."/>
            <person name="Fujiwara M."/>
            <person name="Mori M."/>
            <person name="Tomita M."/>
            <person name="Arakawa K."/>
        </authorList>
    </citation>
    <scope>NUCLEOTIDE SEQUENCE [LARGE SCALE GENOMIC DNA]</scope>
</reference>
<proteinExistence type="predicted"/>